<evidence type="ECO:0000313" key="3">
    <source>
        <dbReference type="Proteomes" id="UP000466794"/>
    </source>
</evidence>
<dbReference type="SUPFAM" id="SSF47413">
    <property type="entry name" value="lambda repressor-like DNA-binding domains"/>
    <property type="match status" value="1"/>
</dbReference>
<proteinExistence type="predicted"/>
<dbReference type="Gene3D" id="1.10.260.40">
    <property type="entry name" value="lambda repressor-like DNA-binding domains"/>
    <property type="match status" value="1"/>
</dbReference>
<dbReference type="Pfam" id="PF01381">
    <property type="entry name" value="HTH_3"/>
    <property type="match status" value="1"/>
</dbReference>
<dbReference type="AlphaFoldDB" id="A0A7K1V1U8"/>
<dbReference type="GO" id="GO:0003677">
    <property type="term" value="F:DNA binding"/>
    <property type="evidence" value="ECO:0007669"/>
    <property type="project" value="InterPro"/>
</dbReference>
<evidence type="ECO:0000259" key="1">
    <source>
        <dbReference type="PROSITE" id="PS50943"/>
    </source>
</evidence>
<dbReference type="Proteomes" id="UP000466794">
    <property type="component" value="Unassembled WGS sequence"/>
</dbReference>
<dbReference type="EMBL" id="WRPP01000005">
    <property type="protein sequence ID" value="MVU80613.1"/>
    <property type="molecule type" value="Genomic_DNA"/>
</dbReference>
<dbReference type="SMART" id="SM00530">
    <property type="entry name" value="HTH_XRE"/>
    <property type="match status" value="1"/>
</dbReference>
<accession>A0A7K1V1U8</accession>
<reference evidence="2 3" key="1">
    <citation type="submission" date="2019-12" db="EMBL/GenBank/DDBJ databases">
        <title>Nocardia sp. nov. ET3-3 isolated from soil.</title>
        <authorList>
            <person name="Kanchanasin P."/>
            <person name="Tanasupawat S."/>
            <person name="Yuki M."/>
            <person name="Kudo T."/>
        </authorList>
    </citation>
    <scope>NUCLEOTIDE SEQUENCE [LARGE SCALE GENOMIC DNA]</scope>
    <source>
        <strain evidence="2 3">ET3-3</strain>
    </source>
</reference>
<keyword evidence="3" id="KW-1185">Reference proteome</keyword>
<name>A0A7K1V1U8_9NOCA</name>
<evidence type="ECO:0000313" key="2">
    <source>
        <dbReference type="EMBL" id="MVU80613.1"/>
    </source>
</evidence>
<dbReference type="InterPro" id="IPR001387">
    <property type="entry name" value="Cro/C1-type_HTH"/>
</dbReference>
<gene>
    <name evidence="2" type="ORF">GPX89_25605</name>
</gene>
<feature type="domain" description="HTH cro/C1-type" evidence="1">
    <location>
        <begin position="48"/>
        <end position="84"/>
    </location>
</feature>
<dbReference type="PROSITE" id="PS50943">
    <property type="entry name" value="HTH_CROC1"/>
    <property type="match status" value="1"/>
</dbReference>
<comment type="caution">
    <text evidence="2">The sequence shown here is derived from an EMBL/GenBank/DDBJ whole genome shotgun (WGS) entry which is preliminary data.</text>
</comment>
<dbReference type="InterPro" id="IPR010982">
    <property type="entry name" value="Lambda_DNA-bd_dom_sf"/>
</dbReference>
<organism evidence="2 3">
    <name type="scientific">Nocardia terrae</name>
    <dbReference type="NCBI Taxonomy" id="2675851"/>
    <lineage>
        <taxon>Bacteria</taxon>
        <taxon>Bacillati</taxon>
        <taxon>Actinomycetota</taxon>
        <taxon>Actinomycetes</taxon>
        <taxon>Mycobacteriales</taxon>
        <taxon>Nocardiaceae</taxon>
        <taxon>Nocardia</taxon>
    </lineage>
</organism>
<dbReference type="CDD" id="cd00093">
    <property type="entry name" value="HTH_XRE"/>
    <property type="match status" value="1"/>
</dbReference>
<protein>
    <submittedName>
        <fullName evidence="2">Helix-turn-helix domain-containing protein</fullName>
    </submittedName>
</protein>
<sequence>MLDRQVMLDTTVDREWWVMREVKLAATLKHLIDNGDYQGNRRRVSADLGITPAALSQYLKGQTRPSVEKLVTIADLFGVSLDYLMFGEDSVAGSSGTLDYGPIARYMEAGLATARADAAAQSAFVAKIGEIIAGHIAIAAQSAVKRPATFAGMLDHYQALELERFSEESIVVAMDLKEDLVAVEGDIEQGVAAGRFFDIVAENLSRRRGYHFVLSPDMPDRELLVRQFRTLLRRQRLSPADIERCRFSVAAESFYVGFCLFKVDVAGLRAQSPILYNYIEQYIGSGGRIGYTEAPTSDHFAVSLMDERHRWLAQRALGGLIPELPASAAAG</sequence>
<dbReference type="RefSeq" id="WP_157390209.1">
    <property type="nucleotide sequence ID" value="NZ_WRPP01000005.1"/>
</dbReference>